<comment type="caution">
    <text evidence="2">The sequence shown here is derived from an EMBL/GenBank/DDBJ whole genome shotgun (WGS) entry which is preliminary data.</text>
</comment>
<dbReference type="Proteomes" id="UP001062738">
    <property type="component" value="Unassembled WGS sequence"/>
</dbReference>
<feature type="chain" id="PRO_5045171144" description="MORN repeat variant" evidence="1">
    <location>
        <begin position="22"/>
        <end position="121"/>
    </location>
</feature>
<evidence type="ECO:0008006" key="4">
    <source>
        <dbReference type="Google" id="ProtNLM"/>
    </source>
</evidence>
<dbReference type="Gene3D" id="3.90.930.1">
    <property type="match status" value="1"/>
</dbReference>
<proteinExistence type="predicted"/>
<reference evidence="2" key="1">
    <citation type="submission" date="2022-09" db="EMBL/GenBank/DDBJ databases">
        <authorList>
            <person name="Zoaiter M."/>
        </authorList>
    </citation>
    <scope>NUCLEOTIDE SEQUENCE</scope>
    <source>
        <strain evidence="2">DSM 19848</strain>
    </source>
</reference>
<sequence>MKKVFLIISIFLLGGAFSFSNENNPATIIEHYESKTVIVQDKVKENNEISETKEYYSNGKIKKETKIVNGEGTTTTYYENGKIETLTPYKNNKINGSVKKYDKEGKLLKETSYKDGVEIKK</sequence>
<feature type="signal peptide" evidence="1">
    <location>
        <begin position="1"/>
        <end position="21"/>
    </location>
</feature>
<dbReference type="SUPFAM" id="SSF82185">
    <property type="entry name" value="Histone H3 K4-specific methyltransferase SET7/9 N-terminal domain"/>
    <property type="match status" value="1"/>
</dbReference>
<keyword evidence="3" id="KW-1185">Reference proteome</keyword>
<dbReference type="EMBL" id="JAOXXL010000045">
    <property type="protein sequence ID" value="MCY7009103.1"/>
    <property type="molecule type" value="Genomic_DNA"/>
</dbReference>
<keyword evidence="1" id="KW-0732">Signal</keyword>
<dbReference type="InterPro" id="IPR011652">
    <property type="entry name" value="MORN_2"/>
</dbReference>
<dbReference type="RefSeq" id="WP_029758568.1">
    <property type="nucleotide sequence ID" value="NZ_JAOXXL010000045.1"/>
</dbReference>
<gene>
    <name evidence="2" type="ORF">OCK72_10750</name>
</gene>
<dbReference type="Pfam" id="PF07661">
    <property type="entry name" value="MORN_2"/>
    <property type="match status" value="3"/>
</dbReference>
<name>A0ABT4DKG9_FUSSI</name>
<evidence type="ECO:0000313" key="2">
    <source>
        <dbReference type="EMBL" id="MCY7009103.1"/>
    </source>
</evidence>
<accession>A0ABT4DKG9</accession>
<organism evidence="2 3">
    <name type="scientific">Fusobacterium simiae</name>
    <dbReference type="NCBI Taxonomy" id="855"/>
    <lineage>
        <taxon>Bacteria</taxon>
        <taxon>Fusobacteriati</taxon>
        <taxon>Fusobacteriota</taxon>
        <taxon>Fusobacteriia</taxon>
        <taxon>Fusobacteriales</taxon>
        <taxon>Fusobacteriaceae</taxon>
        <taxon>Fusobacterium</taxon>
    </lineage>
</organism>
<evidence type="ECO:0000313" key="3">
    <source>
        <dbReference type="Proteomes" id="UP001062738"/>
    </source>
</evidence>
<protein>
    <recommendedName>
        <fullName evidence="4">MORN repeat variant</fullName>
    </recommendedName>
</protein>
<evidence type="ECO:0000256" key="1">
    <source>
        <dbReference type="SAM" id="SignalP"/>
    </source>
</evidence>